<reference evidence="4" key="1">
    <citation type="submission" date="2022-11" db="EMBL/GenBank/DDBJ databases">
        <title>Centuries of genome instability and evolution in soft-shell clam transmissible cancer (bioRxiv).</title>
        <authorList>
            <person name="Hart S.F.M."/>
            <person name="Yonemitsu M.A."/>
            <person name="Giersch R.M."/>
            <person name="Beal B.F."/>
            <person name="Arriagada G."/>
            <person name="Davis B.W."/>
            <person name="Ostrander E.A."/>
            <person name="Goff S.P."/>
            <person name="Metzger M.J."/>
        </authorList>
    </citation>
    <scope>NUCLEOTIDE SEQUENCE</scope>
    <source>
        <strain evidence="4">MELC-2E11</strain>
        <tissue evidence="4">Siphon/mantle</tissue>
    </source>
</reference>
<dbReference type="SUPFAM" id="SSF56300">
    <property type="entry name" value="Metallo-dependent phosphatases"/>
    <property type="match status" value="1"/>
</dbReference>
<keyword evidence="5" id="KW-1185">Reference proteome</keyword>
<dbReference type="InterPro" id="IPR051558">
    <property type="entry name" value="Metallophosphoesterase_PAP"/>
</dbReference>
<dbReference type="InterPro" id="IPR004843">
    <property type="entry name" value="Calcineurin-like_PHP"/>
</dbReference>
<keyword evidence="1" id="KW-0732">Signal</keyword>
<keyword evidence="2" id="KW-0378">Hydrolase</keyword>
<dbReference type="PANTHER" id="PTHR10161:SF14">
    <property type="entry name" value="TARTRATE-RESISTANT ACID PHOSPHATASE TYPE 5"/>
    <property type="match status" value="1"/>
</dbReference>
<feature type="domain" description="Calcineurin-like phosphoesterase" evidence="3">
    <location>
        <begin position="27"/>
        <end position="89"/>
    </location>
</feature>
<evidence type="ECO:0000256" key="1">
    <source>
        <dbReference type="ARBA" id="ARBA00022729"/>
    </source>
</evidence>
<name>A0ABY7FQ72_MYAAR</name>
<dbReference type="Pfam" id="PF00149">
    <property type="entry name" value="Metallophos"/>
    <property type="match status" value="1"/>
</dbReference>
<dbReference type="Proteomes" id="UP001164746">
    <property type="component" value="Chromosome 13"/>
</dbReference>
<evidence type="ECO:0000313" key="5">
    <source>
        <dbReference type="Proteomes" id="UP001164746"/>
    </source>
</evidence>
<dbReference type="Gene3D" id="3.60.21.10">
    <property type="match status" value="1"/>
</dbReference>
<accession>A0ABY7FQ72</accession>
<evidence type="ECO:0000256" key="2">
    <source>
        <dbReference type="ARBA" id="ARBA00022801"/>
    </source>
</evidence>
<gene>
    <name evidence="4" type="ORF">MAR_037961</name>
</gene>
<organism evidence="4 5">
    <name type="scientific">Mya arenaria</name>
    <name type="common">Soft-shell clam</name>
    <dbReference type="NCBI Taxonomy" id="6604"/>
    <lineage>
        <taxon>Eukaryota</taxon>
        <taxon>Metazoa</taxon>
        <taxon>Spiralia</taxon>
        <taxon>Lophotrochozoa</taxon>
        <taxon>Mollusca</taxon>
        <taxon>Bivalvia</taxon>
        <taxon>Autobranchia</taxon>
        <taxon>Heteroconchia</taxon>
        <taxon>Euheterodonta</taxon>
        <taxon>Imparidentia</taxon>
        <taxon>Neoheterodontei</taxon>
        <taxon>Myida</taxon>
        <taxon>Myoidea</taxon>
        <taxon>Myidae</taxon>
        <taxon>Mya</taxon>
    </lineage>
</organism>
<proteinExistence type="predicted"/>
<evidence type="ECO:0000313" key="4">
    <source>
        <dbReference type="EMBL" id="WAR24292.1"/>
    </source>
</evidence>
<dbReference type="EMBL" id="CP111024">
    <property type="protein sequence ID" value="WAR24292.1"/>
    <property type="molecule type" value="Genomic_DNA"/>
</dbReference>
<dbReference type="PANTHER" id="PTHR10161">
    <property type="entry name" value="TARTRATE-RESISTANT ACID PHOSPHATASE TYPE 5"/>
    <property type="match status" value="1"/>
</dbReference>
<sequence>MIDTILLCGNVYTLRGQPVGPDDKAAAEAHFRWIEEALSQSRANYLLVGGHYPVYSVGMHGPTDCLRDRLEPMLISNNVTAYLAGHDHNLQHIKRTTNGTTLDYFIVGSGNFVDQNRFPYTDIPDDMVKFFFADLIQLGGFAHFEVTTDTMTIHFLDGAGVDIYQYTLYPRI</sequence>
<dbReference type="InterPro" id="IPR029052">
    <property type="entry name" value="Metallo-depent_PP-like"/>
</dbReference>
<evidence type="ECO:0000259" key="3">
    <source>
        <dbReference type="Pfam" id="PF00149"/>
    </source>
</evidence>
<protein>
    <submittedName>
        <fullName evidence="4">PPA5-like protein</fullName>
    </submittedName>
</protein>